<dbReference type="PROSITE" id="PS51257">
    <property type="entry name" value="PROKAR_LIPOPROTEIN"/>
    <property type="match status" value="1"/>
</dbReference>
<dbReference type="Gene3D" id="2.30.40.10">
    <property type="entry name" value="Urease, subunit C, domain 1"/>
    <property type="match status" value="1"/>
</dbReference>
<feature type="chain" id="PRO_5041264367" evidence="1">
    <location>
        <begin position="18"/>
        <end position="458"/>
    </location>
</feature>
<organism evidence="3">
    <name type="scientific">Roseihalotalea indica</name>
    <dbReference type="NCBI Taxonomy" id="2867963"/>
    <lineage>
        <taxon>Bacteria</taxon>
        <taxon>Pseudomonadati</taxon>
        <taxon>Bacteroidota</taxon>
        <taxon>Cytophagia</taxon>
        <taxon>Cytophagales</taxon>
        <taxon>Catalimonadaceae</taxon>
        <taxon>Roseihalotalea</taxon>
    </lineage>
</organism>
<dbReference type="InterPro" id="IPR032466">
    <property type="entry name" value="Metal_Hydrolase"/>
</dbReference>
<dbReference type="AlphaFoldDB" id="A0AA49GMG8"/>
<dbReference type="GO" id="GO:0016810">
    <property type="term" value="F:hydrolase activity, acting on carbon-nitrogen (but not peptide) bonds"/>
    <property type="evidence" value="ECO:0007669"/>
    <property type="project" value="InterPro"/>
</dbReference>
<proteinExistence type="predicted"/>
<dbReference type="InterPro" id="IPR011059">
    <property type="entry name" value="Metal-dep_hydrolase_composite"/>
</dbReference>
<keyword evidence="1" id="KW-0732">Signal</keyword>
<dbReference type="Gene3D" id="1.20.58.520">
    <property type="entry name" value="Amidohydrolase"/>
    <property type="match status" value="1"/>
</dbReference>
<dbReference type="Pfam" id="PF01979">
    <property type="entry name" value="Amidohydro_1"/>
    <property type="match status" value="1"/>
</dbReference>
<dbReference type="SUPFAM" id="SSF51556">
    <property type="entry name" value="Metallo-dependent hydrolases"/>
    <property type="match status" value="1"/>
</dbReference>
<reference evidence="3" key="1">
    <citation type="journal article" date="2023" name="Comput. Struct. Biotechnol. J.">
        <title>Discovery of a novel marine Bacteroidetes with a rich repertoire of carbohydrate-active enzymes.</title>
        <authorList>
            <person name="Chen B."/>
            <person name="Liu G."/>
            <person name="Chen Q."/>
            <person name="Wang H."/>
            <person name="Liu L."/>
            <person name="Tang K."/>
        </authorList>
    </citation>
    <scope>NUCLEOTIDE SEQUENCE</scope>
    <source>
        <strain evidence="3">TK19036</strain>
    </source>
</reference>
<dbReference type="PANTHER" id="PTHR43135">
    <property type="entry name" value="ALPHA-D-RIBOSE 1-METHYLPHOSPHONATE 5-TRIPHOSPHATE DIPHOSPHATASE"/>
    <property type="match status" value="1"/>
</dbReference>
<dbReference type="SUPFAM" id="SSF51338">
    <property type="entry name" value="Composite domain of metallo-dependent hydrolases"/>
    <property type="match status" value="1"/>
</dbReference>
<dbReference type="Gene3D" id="3.30.110.90">
    <property type="entry name" value="Amidohydrolase"/>
    <property type="match status" value="1"/>
</dbReference>
<evidence type="ECO:0000259" key="2">
    <source>
        <dbReference type="Pfam" id="PF01979"/>
    </source>
</evidence>
<gene>
    <name evidence="3" type="ORF">K4G66_02210</name>
</gene>
<feature type="signal peptide" evidence="1">
    <location>
        <begin position="1"/>
        <end position="17"/>
    </location>
</feature>
<evidence type="ECO:0000256" key="1">
    <source>
        <dbReference type="SAM" id="SignalP"/>
    </source>
</evidence>
<protein>
    <submittedName>
        <fullName evidence="3">Amidohydrolase family protein</fullName>
    </submittedName>
</protein>
<dbReference type="PANTHER" id="PTHR43135:SF3">
    <property type="entry name" value="ALPHA-D-RIBOSE 1-METHYLPHOSPHONATE 5-TRIPHOSPHATE DIPHOSPHATASE"/>
    <property type="match status" value="1"/>
</dbReference>
<dbReference type="Gene3D" id="3.40.50.10910">
    <property type="entry name" value="Amidohydrolase"/>
    <property type="match status" value="1"/>
</dbReference>
<name>A0AA49GMG8_9BACT</name>
<dbReference type="InterPro" id="IPR051781">
    <property type="entry name" value="Metallo-dep_Hydrolase"/>
</dbReference>
<dbReference type="InterPro" id="IPR006680">
    <property type="entry name" value="Amidohydro-rel"/>
</dbReference>
<evidence type="ECO:0000313" key="3">
    <source>
        <dbReference type="EMBL" id="WKN37522.1"/>
    </source>
</evidence>
<feature type="domain" description="Amidohydrolase-related" evidence="2">
    <location>
        <begin position="80"/>
        <end position="438"/>
    </location>
</feature>
<dbReference type="EMBL" id="CP120682">
    <property type="protein sequence ID" value="WKN37522.1"/>
    <property type="molecule type" value="Genomic_DNA"/>
</dbReference>
<sequence>MHKLIVIVLFLFLTACASSVSENAISNASTVITDVQVINVRDGSITQKTVVIDSGRIAQLLDKVPEMPDSATQINGSGKFLLPGLAEMHAHIPAPGQYDNRIEETLFLYLSNGITTIRGMLGHPVHLELREQAVNNEILSPRIYTASPSLNGNTIPTPEEARAKVTAYQQDGYDFLKIHPGVPLEAFDELVKTANEVGIPFAGHVPVDVGIRHALESNYATIDHVDGYLEGLVPEEENVNPNENGFFGYNFTPLADTSLIDELVQMSSEHDVWVVPTQSLFDRWFSPENAETLAEAPEMRYMPSSTIDNWVNSKQNLVTDESYNPAQWELFNTIRKKLIYDLQHNGHGLLLGSDAPQVFNVPGFSIHHELKGMLDAGLTPLEAIQIGTLNPAIYFEQEGEFGEIVEGASADLLLLNTNPLEDLSALKDLAGVMVRGRWLSKNDIDTRLEGIAENARHQ</sequence>
<reference evidence="3" key="2">
    <citation type="journal article" date="2024" name="Antonie Van Leeuwenhoek">
        <title>Roseihalotalea indica gen. nov., sp. nov., a halophilic Bacteroidetes from mesopelagic Southwest Indian Ocean with higher carbohydrate metabolic potential.</title>
        <authorList>
            <person name="Chen B."/>
            <person name="Zhang M."/>
            <person name="Lin D."/>
            <person name="Ye J."/>
            <person name="Tang K."/>
        </authorList>
    </citation>
    <scope>NUCLEOTIDE SEQUENCE</scope>
    <source>
        <strain evidence="3">TK19036</strain>
    </source>
</reference>
<accession>A0AA49GMG8</accession>